<dbReference type="AlphaFoldDB" id="A0A2K2FLY5"/>
<evidence type="ECO:0000313" key="2">
    <source>
        <dbReference type="Proteomes" id="UP000236151"/>
    </source>
</evidence>
<dbReference type="Gene3D" id="3.40.190.10">
    <property type="entry name" value="Periplasmic binding protein-like II"/>
    <property type="match status" value="1"/>
</dbReference>
<dbReference type="PANTHER" id="PTHR43649">
    <property type="entry name" value="ARABINOSE-BINDING PROTEIN-RELATED"/>
    <property type="match status" value="1"/>
</dbReference>
<gene>
    <name evidence="1" type="ORF">CDQ84_08050</name>
</gene>
<evidence type="ECO:0000313" key="1">
    <source>
        <dbReference type="EMBL" id="PNT99789.1"/>
    </source>
</evidence>
<protein>
    <recommendedName>
        <fullName evidence="3">ABC transporter substrate-binding protein</fullName>
    </recommendedName>
</protein>
<dbReference type="Gene3D" id="2.60.120.260">
    <property type="entry name" value="Galactose-binding domain-like"/>
    <property type="match status" value="1"/>
</dbReference>
<dbReference type="PANTHER" id="PTHR43649:SF27">
    <property type="entry name" value="EXTRACELLULAR SOLUTE-BINDING PROTEIN FAMILY 1"/>
    <property type="match status" value="1"/>
</dbReference>
<accession>A0A2K2FLY5</accession>
<organism evidence="1 2">
    <name type="scientific">Clostridium thermosuccinogenes</name>
    <dbReference type="NCBI Taxonomy" id="84032"/>
    <lineage>
        <taxon>Bacteria</taxon>
        <taxon>Bacillati</taxon>
        <taxon>Bacillota</taxon>
        <taxon>Clostridia</taxon>
        <taxon>Eubacteriales</taxon>
        <taxon>Clostridiaceae</taxon>
        <taxon>Clostridium</taxon>
    </lineage>
</organism>
<comment type="caution">
    <text evidence="1">The sequence shown here is derived from an EMBL/GenBank/DDBJ whole genome shotgun (WGS) entry which is preliminary data.</text>
</comment>
<sequence>MDRLNLKFRGELMGMKKALAGFLVFLLLSNLFLPAGNIGSCPVLAEGFAGETEQNGEFYESSYYEYLVRNGYDNEISRSEITIDITRYKKTDDMQAILDDDGISTGDRGIIEWEFTVKDAGFYNIQVSYLPLKGTNLSIERKIYIDGEILFKGMEQVVLSRIWKNSEDGRIISKNRNEIRPVAVEEPEWRTVFICDSQKRSLEPYVFYFSEGKHTIAFESIKEPVKIGEIVLKAAPEPKPYEEVIGCLKEKYPEYEGENIVCQAERVDGNTVGIKKSSPSIGVSTDYSSPNTVPYHPYKIVFNTMGGNNWRTAGDFIIWEVEVPEEGLYQLSFRGRQNINRGVKSYRELRINGEVPFKEAQKIGFEFSGEFKNYVCGDEKGHYLFYLKKGRNTISLEVVLGDFGRPLTVVEQCLFELNEIYRKTVQITGLVPDRFIDYEIDKKIPEFKEKLKDISVRLKEVVEELVRISGEKGEKTAIIEKMAVQAEELAQKPENVINELTTFKGNISALGTWIISISEMPLEIDSFTLSKAGAKLPKAEPNAFVKFYYELVRFFSTFFVDDAKLTTDAKISRDAVKVWISSGRDQAQIIRNLIDDSYTPYSDIPINLELIPNDVILPATLAGNGPDVVLNIPQSTVINFAVRNALTDLTRFEDFSQQSARFYSSALKPVTHQDGIYGLPEQQWFMMMFYRNDILGELGLEPPKTWDEMKKIIPVLHMNNYDVYIPGASIFTSLVYQYGGDVYQGVGKDYGIASGLIGEDAMLAFHQLTEFFTSYKLPVTADFSNRFRTGEMPIGIAPYTTYNQLEIFAPEIRGLWSFAPVPGIADADGNINNTVVSDTTQCIMMSSARNKQNAWDFMKWWLSDDTQMRYANTLEAVMGTSARYATANKDLIMRLPWPRKHAEQLMQQLEATEGVPEVPGGYMTGRMIDYAFKAVVTNGQNPREALYLNIKAIDKELSKKRREFNLSYLE</sequence>
<evidence type="ECO:0008006" key="3">
    <source>
        <dbReference type="Google" id="ProtNLM"/>
    </source>
</evidence>
<proteinExistence type="predicted"/>
<dbReference type="KEGG" id="cthd:CDO33_08305"/>
<dbReference type="InterPro" id="IPR006059">
    <property type="entry name" value="SBP"/>
</dbReference>
<dbReference type="InterPro" id="IPR050490">
    <property type="entry name" value="Bact_solute-bd_prot1"/>
</dbReference>
<dbReference type="Pfam" id="PF01547">
    <property type="entry name" value="SBP_bac_1"/>
    <property type="match status" value="1"/>
</dbReference>
<keyword evidence="2" id="KW-1185">Reference proteome</keyword>
<name>A0A2K2FLY5_9CLOT</name>
<dbReference type="SUPFAM" id="SSF53850">
    <property type="entry name" value="Periplasmic binding protein-like II"/>
    <property type="match status" value="1"/>
</dbReference>
<dbReference type="Proteomes" id="UP000236151">
    <property type="component" value="Unassembled WGS sequence"/>
</dbReference>
<reference evidence="1 2" key="1">
    <citation type="submission" date="2017-06" db="EMBL/GenBank/DDBJ databases">
        <title>Investigating the central metabolism of Clostridium thermosuccinogenes.</title>
        <authorList>
            <person name="Koendjbiharie J.G."/>
            <person name="van Kranenburg R."/>
        </authorList>
    </citation>
    <scope>NUCLEOTIDE SEQUENCE [LARGE SCALE GENOMIC DNA]</scope>
    <source>
        <strain evidence="1 2">DSM 5806</strain>
    </source>
</reference>
<dbReference type="EMBL" id="NIOJ01000016">
    <property type="protein sequence ID" value="PNT99789.1"/>
    <property type="molecule type" value="Genomic_DNA"/>
</dbReference>